<reference evidence="9 10" key="2">
    <citation type="journal article" date="2011" name="ISME J.">
        <title>RNA-seq reveals cooperative metabolic interactions between two termite-gut spirochete species in co-culture.</title>
        <authorList>
            <person name="Rosenthal A.Z."/>
            <person name="Matson E.G."/>
            <person name="Eldar A."/>
            <person name="Leadbetter J.R."/>
        </authorList>
    </citation>
    <scope>NUCLEOTIDE SEQUENCE [LARGE SCALE GENOMIC DNA]</scope>
    <source>
        <strain evidence="10">ATCC BAA-888 / DSM 13862 / ZAS-9</strain>
    </source>
</reference>
<reference evidence="10" key="1">
    <citation type="submission" date="2009-12" db="EMBL/GenBank/DDBJ databases">
        <title>Complete sequence of Treponema azotonutricium strain ZAS-9.</title>
        <authorList>
            <person name="Tetu S.G."/>
            <person name="Matson E."/>
            <person name="Ren Q."/>
            <person name="Seshadri R."/>
            <person name="Elbourne L."/>
            <person name="Hassan K.A."/>
            <person name="Durkin A."/>
            <person name="Radune D."/>
            <person name="Mohamoud Y."/>
            <person name="Shay R."/>
            <person name="Jin S."/>
            <person name="Zhang X."/>
            <person name="Lucey K."/>
            <person name="Ballor N.R."/>
            <person name="Ottesen E."/>
            <person name="Rosenthal R."/>
            <person name="Allen A."/>
            <person name="Leadbetter J.R."/>
            <person name="Paulsen I.T."/>
        </authorList>
    </citation>
    <scope>NUCLEOTIDE SEQUENCE [LARGE SCALE GENOMIC DNA]</scope>
    <source>
        <strain evidence="10">ATCC BAA-888 / DSM 13862 / ZAS-9</strain>
    </source>
</reference>
<keyword evidence="5 7" id="KW-1133">Transmembrane helix</keyword>
<evidence type="ECO:0000256" key="5">
    <source>
        <dbReference type="ARBA" id="ARBA00022989"/>
    </source>
</evidence>
<dbReference type="SUPFAM" id="SSF161098">
    <property type="entry name" value="MetI-like"/>
    <property type="match status" value="1"/>
</dbReference>
<gene>
    <name evidence="9" type="ordered locus">TREAZ_3485</name>
</gene>
<feature type="transmembrane region" description="Helical" evidence="7">
    <location>
        <begin position="157"/>
        <end position="184"/>
    </location>
</feature>
<accession>F5Y7E7</accession>
<dbReference type="HOGENOM" id="CLU_028518_1_0_12"/>
<dbReference type="PROSITE" id="PS50928">
    <property type="entry name" value="ABC_TM1"/>
    <property type="match status" value="1"/>
</dbReference>
<evidence type="ECO:0000256" key="7">
    <source>
        <dbReference type="RuleBase" id="RU363032"/>
    </source>
</evidence>
<keyword evidence="6 7" id="KW-0472">Membrane</keyword>
<feature type="transmembrane region" description="Helical" evidence="7">
    <location>
        <begin position="204"/>
        <end position="234"/>
    </location>
</feature>
<dbReference type="KEGG" id="taz:TREAZ_3485"/>
<dbReference type="STRING" id="545695.TREAZ_3485"/>
<organism evidence="9 10">
    <name type="scientific">Leadbettera azotonutricia (strain ATCC BAA-888 / DSM 13862 / ZAS-9)</name>
    <name type="common">Treponema azotonutricium</name>
    <dbReference type="NCBI Taxonomy" id="545695"/>
    <lineage>
        <taxon>Bacteria</taxon>
        <taxon>Pseudomonadati</taxon>
        <taxon>Spirochaetota</taxon>
        <taxon>Spirochaetia</taxon>
        <taxon>Spirochaetales</taxon>
        <taxon>Breznakiellaceae</taxon>
        <taxon>Leadbettera</taxon>
    </lineage>
</organism>
<dbReference type="Pfam" id="PF00528">
    <property type="entry name" value="BPD_transp_1"/>
    <property type="match status" value="1"/>
</dbReference>
<evidence type="ECO:0000256" key="6">
    <source>
        <dbReference type="ARBA" id="ARBA00023136"/>
    </source>
</evidence>
<dbReference type="CDD" id="cd06261">
    <property type="entry name" value="TM_PBP2"/>
    <property type="match status" value="1"/>
</dbReference>
<keyword evidence="4 7" id="KW-0812">Transmembrane</keyword>
<dbReference type="Gene3D" id="1.10.3720.10">
    <property type="entry name" value="MetI-like"/>
    <property type="match status" value="1"/>
</dbReference>
<evidence type="ECO:0000313" key="9">
    <source>
        <dbReference type="EMBL" id="AEF81352.1"/>
    </source>
</evidence>
<feature type="domain" description="ABC transmembrane type-1" evidence="8">
    <location>
        <begin position="155"/>
        <end position="351"/>
    </location>
</feature>
<dbReference type="Proteomes" id="UP000009222">
    <property type="component" value="Chromosome"/>
</dbReference>
<dbReference type="GO" id="GO:0005886">
    <property type="term" value="C:plasma membrane"/>
    <property type="evidence" value="ECO:0007669"/>
    <property type="project" value="UniProtKB-SubCell"/>
</dbReference>
<dbReference type="GO" id="GO:0055085">
    <property type="term" value="P:transmembrane transport"/>
    <property type="evidence" value="ECO:0007669"/>
    <property type="project" value="InterPro"/>
</dbReference>
<dbReference type="PANTHER" id="PTHR43386:SF1">
    <property type="entry name" value="D,D-DIPEPTIDE TRANSPORT SYSTEM PERMEASE PROTEIN DDPC-RELATED"/>
    <property type="match status" value="1"/>
</dbReference>
<evidence type="ECO:0000313" key="10">
    <source>
        <dbReference type="Proteomes" id="UP000009222"/>
    </source>
</evidence>
<dbReference type="InterPro" id="IPR000515">
    <property type="entry name" value="MetI-like"/>
</dbReference>
<evidence type="ECO:0000256" key="1">
    <source>
        <dbReference type="ARBA" id="ARBA00004651"/>
    </source>
</evidence>
<name>F5Y7E7_LEAAZ</name>
<dbReference type="EMBL" id="CP001841">
    <property type="protein sequence ID" value="AEF81352.1"/>
    <property type="molecule type" value="Genomic_DNA"/>
</dbReference>
<sequence length="364" mass="41298">MAEATRFNSESYWHLVWRKFRKNKPGLVGSFMVIILIALAVFSDFFAPTDPMGLNMRFAYRPPQKIHFFDNGKFTLQPFTYGLTSEYHMDTGTAVWSEDTNQRFNISFFVKGFEYSLLGIPMNIHLYGVEQGGHYYALGADKMGRDMWARMCRGARISLTMALLGTGISIIVGAWLGIMSGYFGGVIDLLMQRFTEFMQSFPQLPLWMALAAIIPRSWSQMMIFVVMSLIFALLSWPMLCRELRGKVIAMSSSDMILAAREMGASHQRIIFHHLFPNNFSHIIVVMSLTVPNILLAESFLSYLGIGVQEPLVSWGLLMRDAQTIETLGSHPWIMLPVLFIMISVLGFNFFGDGLRDGADPYTQH</sequence>
<evidence type="ECO:0000256" key="2">
    <source>
        <dbReference type="ARBA" id="ARBA00022448"/>
    </source>
</evidence>
<comment type="similarity">
    <text evidence="7">Belongs to the binding-protein-dependent transport system permease family.</text>
</comment>
<dbReference type="Pfam" id="PF12911">
    <property type="entry name" value="OppC_N"/>
    <property type="match status" value="1"/>
</dbReference>
<comment type="subcellular location">
    <subcellularLocation>
        <location evidence="1 7">Cell membrane</location>
        <topology evidence="1 7">Multi-pass membrane protein</topology>
    </subcellularLocation>
</comment>
<dbReference type="AlphaFoldDB" id="F5Y7E7"/>
<keyword evidence="3" id="KW-1003">Cell membrane</keyword>
<keyword evidence="10" id="KW-1185">Reference proteome</keyword>
<dbReference type="eggNOG" id="COG1173">
    <property type="taxonomic scope" value="Bacteria"/>
</dbReference>
<keyword evidence="2 7" id="KW-0813">Transport</keyword>
<dbReference type="InterPro" id="IPR025966">
    <property type="entry name" value="OppC_N"/>
</dbReference>
<evidence type="ECO:0000259" key="8">
    <source>
        <dbReference type="PROSITE" id="PS50928"/>
    </source>
</evidence>
<feature type="transmembrane region" description="Helical" evidence="7">
    <location>
        <begin position="27"/>
        <end position="47"/>
    </location>
</feature>
<dbReference type="InterPro" id="IPR050366">
    <property type="entry name" value="BP-dependent_transpt_permease"/>
</dbReference>
<evidence type="ECO:0000256" key="4">
    <source>
        <dbReference type="ARBA" id="ARBA00022692"/>
    </source>
</evidence>
<dbReference type="InParanoid" id="F5Y7E7"/>
<dbReference type="InterPro" id="IPR035906">
    <property type="entry name" value="MetI-like_sf"/>
</dbReference>
<evidence type="ECO:0000256" key="3">
    <source>
        <dbReference type="ARBA" id="ARBA00022475"/>
    </source>
</evidence>
<feature type="transmembrane region" description="Helical" evidence="7">
    <location>
        <begin position="282"/>
        <end position="305"/>
    </location>
</feature>
<protein>
    <submittedName>
        <fullName evidence="9">Oligopeptide transport system permease protein AppC</fullName>
    </submittedName>
</protein>
<dbReference type="RefSeq" id="WP_015712090.1">
    <property type="nucleotide sequence ID" value="NC_015577.1"/>
</dbReference>
<dbReference type="PANTHER" id="PTHR43386">
    <property type="entry name" value="OLIGOPEPTIDE TRANSPORT SYSTEM PERMEASE PROTEIN APPC"/>
    <property type="match status" value="1"/>
</dbReference>
<feature type="transmembrane region" description="Helical" evidence="7">
    <location>
        <begin position="332"/>
        <end position="350"/>
    </location>
</feature>
<proteinExistence type="inferred from homology"/>
<dbReference type="OrthoDB" id="9783218at2"/>